<dbReference type="PROSITE" id="PS51103">
    <property type="entry name" value="PTS_EIIC_TYPE_1"/>
    <property type="match status" value="1"/>
</dbReference>
<dbReference type="Proteomes" id="UP000231823">
    <property type="component" value="Chromosome"/>
</dbReference>
<feature type="transmembrane region" description="Helical" evidence="9">
    <location>
        <begin position="393"/>
        <end position="415"/>
    </location>
</feature>
<dbReference type="RefSeq" id="WP_100916521.1">
    <property type="nucleotide sequence ID" value="NZ_CP025057.1"/>
</dbReference>
<feature type="domain" description="PTS EIIC type-1" evidence="10">
    <location>
        <begin position="19"/>
        <end position="510"/>
    </location>
</feature>
<sequence length="597" mass="67816">MQAGQQLFNGFDISWYTKNRMKSFLKKVGASFGFVIILMPIFGIILSIGNAANVSFLKEIGSILFSNIGIWFTLAIIIGFTSNKGAAVFTGVLSYLVVNVFIAASINKNNENTFFNIWFWHNLSVNAYLSKLFFGGIETFNSGVIGGILIGIYVTYIYNKFKDTQLPKGLEFFAREKLVIILSVIFSLIFASLFIIIWPVFGFILTAIGSGVAKSPIGLDSFIFRTVQRMLIPFGSSLLWQSPMWYTQIGGSLNEYQQDLLIQYLYRVTSQENLQTINLLASIPEKGHSQQEIIEIFSKYLNEYISYDWLFKSMNEWFENTNSIFATNPSGDQIIWNIVSTNKYITVDDCWNSGLRISRFISGGYVNSIFVLPTLSCLMFLMTPKGEKRAKVGIYITAALTAMLVGVTEPVEYLFCFTMPLFYFSIYCPFNGLIAAITSLFKVKVGTSFSTGLFDFTLSGIVPTVNGVNTRIWIIPLIGICSSITIFAIAFFWFKFFNKKENLININARKLRDSLQLFIEDLGGFKNIKQYSLKENQLEVVFKNVPDFKSLFNYVNKIEKQEKGLKLSIKPENEEVVLLFDKIYENRKTKKEINKSI</sequence>
<accession>A0A2K8SDM8</accession>
<evidence type="ECO:0000256" key="8">
    <source>
        <dbReference type="ARBA" id="ARBA00023136"/>
    </source>
</evidence>
<protein>
    <submittedName>
        <fullName evidence="11">PTS system, glucose-specific IIBC component</fullName>
    </submittedName>
</protein>
<evidence type="ECO:0000256" key="5">
    <source>
        <dbReference type="ARBA" id="ARBA00022683"/>
    </source>
</evidence>
<keyword evidence="2" id="KW-0813">Transport</keyword>
<dbReference type="InterPro" id="IPR013013">
    <property type="entry name" value="PTS_EIIC_1"/>
</dbReference>
<evidence type="ECO:0000256" key="1">
    <source>
        <dbReference type="ARBA" id="ARBA00004651"/>
    </source>
</evidence>
<evidence type="ECO:0000256" key="6">
    <source>
        <dbReference type="ARBA" id="ARBA00022692"/>
    </source>
</evidence>
<keyword evidence="7 9" id="KW-1133">Transmembrane helix</keyword>
<dbReference type="GO" id="GO:0005886">
    <property type="term" value="C:plasma membrane"/>
    <property type="evidence" value="ECO:0007669"/>
    <property type="project" value="UniProtKB-SubCell"/>
</dbReference>
<dbReference type="GO" id="GO:0008982">
    <property type="term" value="F:protein-N(PI)-phosphohistidine-sugar phosphotransferase activity"/>
    <property type="evidence" value="ECO:0007669"/>
    <property type="project" value="InterPro"/>
</dbReference>
<reference evidence="11 12" key="1">
    <citation type="submission" date="2017-12" db="EMBL/GenBank/DDBJ databases">
        <title>Complete genome sequence of Spiroplasma floricola 23-6 (ATCC 29989).</title>
        <authorList>
            <person name="Tsai Y.-M."/>
            <person name="Wu P.-S."/>
            <person name="Lo W.-S."/>
            <person name="Kuo C.-H."/>
        </authorList>
    </citation>
    <scope>NUCLEOTIDE SEQUENCE [LARGE SCALE GENOMIC DNA]</scope>
    <source>
        <strain evidence="11 12">23-6</strain>
    </source>
</reference>
<dbReference type="AlphaFoldDB" id="A0A2K8SDM8"/>
<dbReference type="PANTHER" id="PTHR30009:SF8">
    <property type="entry name" value="PTS SYSTEM, IIBC COMPONENT"/>
    <property type="match status" value="1"/>
</dbReference>
<evidence type="ECO:0000313" key="12">
    <source>
        <dbReference type="Proteomes" id="UP000231823"/>
    </source>
</evidence>
<feature type="transmembrane region" description="Helical" evidence="9">
    <location>
        <begin position="472"/>
        <end position="494"/>
    </location>
</feature>
<feature type="transmembrane region" description="Helical" evidence="9">
    <location>
        <begin position="87"/>
        <end position="106"/>
    </location>
</feature>
<keyword evidence="8 9" id="KW-0472">Membrane</keyword>
<dbReference type="KEGG" id="sfz:SFLOR_v1c04800"/>
<feature type="transmembrane region" description="Helical" evidence="9">
    <location>
        <begin position="139"/>
        <end position="158"/>
    </location>
</feature>
<gene>
    <name evidence="11" type="primary">ptsG</name>
    <name evidence="11" type="ORF">SFLOR_v1c04800</name>
</gene>
<dbReference type="InterPro" id="IPR003352">
    <property type="entry name" value="PTS_EIIC"/>
</dbReference>
<dbReference type="GO" id="GO:0090563">
    <property type="term" value="F:protein-phosphocysteine-sugar phosphotransferase activity"/>
    <property type="evidence" value="ECO:0007669"/>
    <property type="project" value="TreeGrafter"/>
</dbReference>
<keyword evidence="6 9" id="KW-0812">Transmembrane</keyword>
<dbReference type="OrthoDB" id="9764327at2"/>
<evidence type="ECO:0000256" key="7">
    <source>
        <dbReference type="ARBA" id="ARBA00022989"/>
    </source>
</evidence>
<feature type="transmembrane region" description="Helical" evidence="9">
    <location>
        <begin position="360"/>
        <end position="381"/>
    </location>
</feature>
<feature type="transmembrane region" description="Helical" evidence="9">
    <location>
        <begin position="60"/>
        <end position="80"/>
    </location>
</feature>
<proteinExistence type="predicted"/>
<evidence type="ECO:0000256" key="3">
    <source>
        <dbReference type="ARBA" id="ARBA00022475"/>
    </source>
</evidence>
<evidence type="ECO:0000313" key="11">
    <source>
        <dbReference type="EMBL" id="AUB31532.1"/>
    </source>
</evidence>
<organism evidence="11 12">
    <name type="scientific">Spiroplasma floricola 23-6</name>
    <dbReference type="NCBI Taxonomy" id="1336749"/>
    <lineage>
        <taxon>Bacteria</taxon>
        <taxon>Bacillati</taxon>
        <taxon>Mycoplasmatota</taxon>
        <taxon>Mollicutes</taxon>
        <taxon>Entomoplasmatales</taxon>
        <taxon>Spiroplasmataceae</taxon>
        <taxon>Spiroplasma</taxon>
    </lineage>
</organism>
<feature type="transmembrane region" description="Helical" evidence="9">
    <location>
        <begin position="28"/>
        <end position="48"/>
    </location>
</feature>
<evidence type="ECO:0000256" key="9">
    <source>
        <dbReference type="SAM" id="Phobius"/>
    </source>
</evidence>
<keyword evidence="4" id="KW-0762">Sugar transport</keyword>
<evidence type="ECO:0000256" key="4">
    <source>
        <dbReference type="ARBA" id="ARBA00022597"/>
    </source>
</evidence>
<dbReference type="GO" id="GO:0009401">
    <property type="term" value="P:phosphoenolpyruvate-dependent sugar phosphotransferase system"/>
    <property type="evidence" value="ECO:0007669"/>
    <property type="project" value="UniProtKB-KW"/>
</dbReference>
<dbReference type="PANTHER" id="PTHR30009">
    <property type="entry name" value="CYTOCHROME C-TYPE SYNTHESIS PROTEIN AND PTS TRANSMEMBRANE COMPONENT"/>
    <property type="match status" value="1"/>
</dbReference>
<evidence type="ECO:0000256" key="2">
    <source>
        <dbReference type="ARBA" id="ARBA00022448"/>
    </source>
</evidence>
<keyword evidence="3" id="KW-1003">Cell membrane</keyword>
<feature type="transmembrane region" description="Helical" evidence="9">
    <location>
        <begin position="421"/>
        <end position="441"/>
    </location>
</feature>
<keyword evidence="5" id="KW-0598">Phosphotransferase system</keyword>
<dbReference type="EMBL" id="CP025057">
    <property type="protein sequence ID" value="AUB31532.1"/>
    <property type="molecule type" value="Genomic_DNA"/>
</dbReference>
<feature type="transmembrane region" description="Helical" evidence="9">
    <location>
        <begin position="178"/>
        <end position="201"/>
    </location>
</feature>
<keyword evidence="12" id="KW-1185">Reference proteome</keyword>
<dbReference type="InterPro" id="IPR050429">
    <property type="entry name" value="PTS_Glucose_EIICBA"/>
</dbReference>
<comment type="subcellular location">
    <subcellularLocation>
        <location evidence="1">Cell membrane</location>
        <topology evidence="1">Multi-pass membrane protein</topology>
    </subcellularLocation>
</comment>
<dbReference type="Pfam" id="PF02378">
    <property type="entry name" value="PTS_EIIC"/>
    <property type="match status" value="2"/>
</dbReference>
<name>A0A2K8SDM8_9MOLU</name>
<evidence type="ECO:0000259" key="10">
    <source>
        <dbReference type="PROSITE" id="PS51103"/>
    </source>
</evidence>